<evidence type="ECO:0000313" key="14">
    <source>
        <dbReference type="EMBL" id="POP53262.1"/>
    </source>
</evidence>
<dbReference type="HAMAP" id="MF_00113">
    <property type="entry name" value="QueA"/>
    <property type="match status" value="1"/>
</dbReference>
<keyword evidence="6 13" id="KW-0949">S-adenosyl-L-methionine</keyword>
<evidence type="ECO:0000256" key="9">
    <source>
        <dbReference type="ARBA" id="ARBA00061210"/>
    </source>
</evidence>
<dbReference type="InterPro" id="IPR003699">
    <property type="entry name" value="QueA"/>
</dbReference>
<keyword evidence="5 13" id="KW-0808">Transferase</keyword>
<evidence type="ECO:0000256" key="4">
    <source>
        <dbReference type="ARBA" id="ARBA00022490"/>
    </source>
</evidence>
<dbReference type="Gene3D" id="3.40.1780.10">
    <property type="entry name" value="QueA-like"/>
    <property type="match status" value="1"/>
</dbReference>
<gene>
    <name evidence="13" type="primary">queA</name>
    <name evidence="14" type="ORF">C0068_08940</name>
</gene>
<comment type="similarity">
    <text evidence="9 13">Belongs to the QueA family.</text>
</comment>
<comment type="subcellular location">
    <subcellularLocation>
        <location evidence="1 13">Cytoplasm</location>
    </subcellularLocation>
</comment>
<dbReference type="PANTHER" id="PTHR30307">
    <property type="entry name" value="S-ADENOSYLMETHIONINE:TRNA RIBOSYLTRANSFERASE-ISOMERASE"/>
    <property type="match status" value="1"/>
</dbReference>
<keyword evidence="7 13" id="KW-0671">Queuosine biosynthesis</keyword>
<evidence type="ECO:0000256" key="10">
    <source>
        <dbReference type="ARBA" id="ARBA00066503"/>
    </source>
</evidence>
<accession>A0A2S4HGY4</accession>
<dbReference type="NCBIfam" id="NF001140">
    <property type="entry name" value="PRK00147.1"/>
    <property type="match status" value="1"/>
</dbReference>
<dbReference type="NCBIfam" id="TIGR00113">
    <property type="entry name" value="queA"/>
    <property type="match status" value="1"/>
</dbReference>
<evidence type="ECO:0000256" key="2">
    <source>
        <dbReference type="ARBA" id="ARBA00004691"/>
    </source>
</evidence>
<dbReference type="InterPro" id="IPR042118">
    <property type="entry name" value="QueA_dom1"/>
</dbReference>
<dbReference type="InterPro" id="IPR036100">
    <property type="entry name" value="QueA_sf"/>
</dbReference>
<dbReference type="EMBL" id="PQGG01000019">
    <property type="protein sequence ID" value="POP53262.1"/>
    <property type="molecule type" value="Genomic_DNA"/>
</dbReference>
<dbReference type="EC" id="2.4.99.17" evidence="10 13"/>
<dbReference type="PANTHER" id="PTHR30307:SF0">
    <property type="entry name" value="S-ADENOSYLMETHIONINE:TRNA RIBOSYLTRANSFERASE-ISOMERASE"/>
    <property type="match status" value="1"/>
</dbReference>
<dbReference type="AlphaFoldDB" id="A0A2S4HGY4"/>
<dbReference type="InterPro" id="IPR042119">
    <property type="entry name" value="QueA_dom2"/>
</dbReference>
<evidence type="ECO:0000256" key="6">
    <source>
        <dbReference type="ARBA" id="ARBA00022691"/>
    </source>
</evidence>
<comment type="catalytic activity">
    <reaction evidence="8 13">
        <text>7-aminomethyl-7-carbaguanosine(34) in tRNA + S-adenosyl-L-methionine = epoxyqueuosine(34) in tRNA + adenine + L-methionine + 2 H(+)</text>
        <dbReference type="Rhea" id="RHEA:32155"/>
        <dbReference type="Rhea" id="RHEA-COMP:10342"/>
        <dbReference type="Rhea" id="RHEA-COMP:18582"/>
        <dbReference type="ChEBI" id="CHEBI:15378"/>
        <dbReference type="ChEBI" id="CHEBI:16708"/>
        <dbReference type="ChEBI" id="CHEBI:57844"/>
        <dbReference type="ChEBI" id="CHEBI:59789"/>
        <dbReference type="ChEBI" id="CHEBI:82833"/>
        <dbReference type="ChEBI" id="CHEBI:194443"/>
        <dbReference type="EC" id="2.4.99.17"/>
    </reaction>
</comment>
<evidence type="ECO:0000256" key="1">
    <source>
        <dbReference type="ARBA" id="ARBA00004496"/>
    </source>
</evidence>
<dbReference type="GO" id="GO:0005737">
    <property type="term" value="C:cytoplasm"/>
    <property type="evidence" value="ECO:0007669"/>
    <property type="project" value="UniProtKB-SubCell"/>
</dbReference>
<proteinExistence type="inferred from homology"/>
<dbReference type="GO" id="GO:0051075">
    <property type="term" value="F:S-adenosylmethionine:tRNA ribosyltransferase-isomerase activity"/>
    <property type="evidence" value="ECO:0007669"/>
    <property type="project" value="UniProtKB-EC"/>
</dbReference>
<dbReference type="Gene3D" id="2.40.10.240">
    <property type="entry name" value="QueA-like"/>
    <property type="match status" value="1"/>
</dbReference>
<evidence type="ECO:0000256" key="8">
    <source>
        <dbReference type="ARBA" id="ARBA00052751"/>
    </source>
</evidence>
<evidence type="ECO:0000256" key="5">
    <source>
        <dbReference type="ARBA" id="ARBA00022679"/>
    </source>
</evidence>
<dbReference type="OrthoDB" id="9805933at2"/>
<protein>
    <recommendedName>
        <fullName evidence="11 13">S-adenosylmethionine:tRNA ribosyltransferase-isomerase</fullName>
        <ecNumber evidence="10 13">2.4.99.17</ecNumber>
    </recommendedName>
    <alternativeName>
        <fullName evidence="12 13">Queuosine biosynthesis protein QueA</fullName>
    </alternativeName>
</protein>
<sequence>MRRSDFNFELPDSLIAYYPMPERDGSRLLVLGENQACEHRQFKNLPSYLRAGDLLVFNNTRVIPARLFALKSTGGRIEILIERLLDEHKVLAHVRSSKSPKAGAELQLCASAESSAGDDVATVLGRHDALFELRFASPVLEVLDRIGHMPLPPYIEREDAADDRERYQTVYASRDGAVAAPTAGLHFTDALMQECRDVGVDIAFVTLHVGAGTFQPVRADDIRDHQMHAEYIEVSDEVCEKVKATRERGGRVVAVGTTSVRSLESASQSGEIAPFSGDSRIFIYPGYQFRSVDAIVTNFHLPESTLIMLISAFAGRDAVLAAYREAVAEQYRFFSYGDAMLVFPSSITETGSVL</sequence>
<dbReference type="Proteomes" id="UP000237222">
    <property type="component" value="Unassembled WGS sequence"/>
</dbReference>
<dbReference type="FunFam" id="3.40.1780.10:FF:000001">
    <property type="entry name" value="S-adenosylmethionine:tRNA ribosyltransferase-isomerase"/>
    <property type="match status" value="1"/>
</dbReference>
<keyword evidence="4 13" id="KW-0963">Cytoplasm</keyword>
<organism evidence="14 15">
    <name type="scientific">Zhongshania marina</name>
    <dbReference type="NCBI Taxonomy" id="2304603"/>
    <lineage>
        <taxon>Bacteria</taxon>
        <taxon>Pseudomonadati</taxon>
        <taxon>Pseudomonadota</taxon>
        <taxon>Gammaproteobacteria</taxon>
        <taxon>Cellvibrionales</taxon>
        <taxon>Spongiibacteraceae</taxon>
        <taxon>Zhongshania</taxon>
    </lineage>
</organism>
<evidence type="ECO:0000256" key="13">
    <source>
        <dbReference type="HAMAP-Rule" id="MF_00113"/>
    </source>
</evidence>
<dbReference type="Pfam" id="PF02547">
    <property type="entry name" value="Queuosine_synth"/>
    <property type="match status" value="1"/>
</dbReference>
<evidence type="ECO:0000256" key="3">
    <source>
        <dbReference type="ARBA" id="ARBA00011245"/>
    </source>
</evidence>
<dbReference type="SUPFAM" id="SSF111337">
    <property type="entry name" value="QueA-like"/>
    <property type="match status" value="1"/>
</dbReference>
<dbReference type="UniPathway" id="UPA00392"/>
<reference evidence="14" key="1">
    <citation type="submission" date="2018-01" db="EMBL/GenBank/DDBJ databases">
        <authorList>
            <person name="Yu X.-D."/>
        </authorList>
    </citation>
    <scope>NUCLEOTIDE SEQUENCE</scope>
    <source>
        <strain evidence="14">ZX-21</strain>
    </source>
</reference>
<evidence type="ECO:0000313" key="15">
    <source>
        <dbReference type="Proteomes" id="UP000237222"/>
    </source>
</evidence>
<evidence type="ECO:0000256" key="12">
    <source>
        <dbReference type="ARBA" id="ARBA00076160"/>
    </source>
</evidence>
<dbReference type="RefSeq" id="WP_103684204.1">
    <property type="nucleotide sequence ID" value="NZ_PQGG01000019.1"/>
</dbReference>
<name>A0A2S4HGY4_9GAMM</name>
<comment type="subunit">
    <text evidence="3 13">Monomer.</text>
</comment>
<evidence type="ECO:0000256" key="11">
    <source>
        <dbReference type="ARBA" id="ARBA00069325"/>
    </source>
</evidence>
<dbReference type="GO" id="GO:0008616">
    <property type="term" value="P:tRNA queuosine(34) biosynthetic process"/>
    <property type="evidence" value="ECO:0007669"/>
    <property type="project" value="UniProtKB-UniRule"/>
</dbReference>
<comment type="function">
    <text evidence="13">Transfers and isomerizes the ribose moiety from AdoMet to the 7-aminomethyl group of 7-deazaguanine (preQ1-tRNA) to give epoxyqueuosine (oQ-tRNA).</text>
</comment>
<comment type="caution">
    <text evidence="14">The sequence shown here is derived from an EMBL/GenBank/DDBJ whole genome shotgun (WGS) entry which is preliminary data.</text>
</comment>
<evidence type="ECO:0000256" key="7">
    <source>
        <dbReference type="ARBA" id="ARBA00022785"/>
    </source>
</evidence>
<comment type="pathway">
    <text evidence="2 13">tRNA modification; tRNA-queuosine biosynthesis.</text>
</comment>